<dbReference type="Proteomes" id="UP001597205">
    <property type="component" value="Unassembled WGS sequence"/>
</dbReference>
<proteinExistence type="predicted"/>
<sequence>MKQILNSVIILVLSVFIISCDKDEDNEKVMLDNKDLIGYWVLNFKDDSNEQKAKILHFTEDGKVTIENGELCSNNNKVGNTESSSYEYYTYRGSPSELMPVNLKFASCGKEYSVGVKDLKLTLKRPGLEEEVFEKSEFTTD</sequence>
<dbReference type="RefSeq" id="WP_380896293.1">
    <property type="nucleotide sequence ID" value="NZ_JBHTKY010000013.1"/>
</dbReference>
<dbReference type="EMBL" id="JBHTKY010000013">
    <property type="protein sequence ID" value="MFD1165965.1"/>
    <property type="molecule type" value="Genomic_DNA"/>
</dbReference>
<comment type="caution">
    <text evidence="1">The sequence shown here is derived from an EMBL/GenBank/DDBJ whole genome shotgun (WGS) entry which is preliminary data.</text>
</comment>
<keyword evidence="2" id="KW-1185">Reference proteome</keyword>
<reference evidence="2" key="1">
    <citation type="journal article" date="2019" name="Int. J. Syst. Evol. Microbiol.">
        <title>The Global Catalogue of Microorganisms (GCM) 10K type strain sequencing project: providing services to taxonomists for standard genome sequencing and annotation.</title>
        <authorList>
            <consortium name="The Broad Institute Genomics Platform"/>
            <consortium name="The Broad Institute Genome Sequencing Center for Infectious Disease"/>
            <person name="Wu L."/>
            <person name="Ma J."/>
        </authorList>
    </citation>
    <scope>NUCLEOTIDE SEQUENCE [LARGE SCALE GENOMIC DNA]</scope>
    <source>
        <strain evidence="2">CCUG 52468</strain>
    </source>
</reference>
<evidence type="ECO:0000313" key="2">
    <source>
        <dbReference type="Proteomes" id="UP001597205"/>
    </source>
</evidence>
<organism evidence="1 2">
    <name type="scientific">Sphingobacterium daejeonense</name>
    <dbReference type="NCBI Taxonomy" id="371142"/>
    <lineage>
        <taxon>Bacteria</taxon>
        <taxon>Pseudomonadati</taxon>
        <taxon>Bacteroidota</taxon>
        <taxon>Sphingobacteriia</taxon>
        <taxon>Sphingobacteriales</taxon>
        <taxon>Sphingobacteriaceae</taxon>
        <taxon>Sphingobacterium</taxon>
    </lineage>
</organism>
<dbReference type="PROSITE" id="PS51257">
    <property type="entry name" value="PROKAR_LIPOPROTEIN"/>
    <property type="match status" value="1"/>
</dbReference>
<evidence type="ECO:0000313" key="1">
    <source>
        <dbReference type="EMBL" id="MFD1165965.1"/>
    </source>
</evidence>
<protein>
    <recommendedName>
        <fullName evidence="3">Lipocalin-like domain-containing protein</fullName>
    </recommendedName>
</protein>
<accession>A0ABW3RLB0</accession>
<name>A0ABW3RLB0_9SPHI</name>
<gene>
    <name evidence="1" type="ORF">ACFQ2C_10145</name>
</gene>
<evidence type="ECO:0008006" key="3">
    <source>
        <dbReference type="Google" id="ProtNLM"/>
    </source>
</evidence>